<dbReference type="EMBL" id="CAXLJM020000164">
    <property type="protein sequence ID" value="CAL8146406.1"/>
    <property type="molecule type" value="Genomic_DNA"/>
</dbReference>
<proteinExistence type="predicted"/>
<accession>A0ABP1S8K0</accession>
<sequence length="67" mass="7383">MDILNESNPPSYDDVARPTNPICQQMPVHPQMACVYASSPPTYEECIKNGEQSQLFQAISSGVVNLK</sequence>
<keyword evidence="2" id="KW-1185">Reference proteome</keyword>
<name>A0ABP1S8K0_9HEXA</name>
<evidence type="ECO:0000313" key="1">
    <source>
        <dbReference type="EMBL" id="CAL8146406.1"/>
    </source>
</evidence>
<comment type="caution">
    <text evidence="1">The sequence shown here is derived from an EMBL/GenBank/DDBJ whole genome shotgun (WGS) entry which is preliminary data.</text>
</comment>
<reference evidence="1 2" key="1">
    <citation type="submission" date="2024-08" db="EMBL/GenBank/DDBJ databases">
        <authorList>
            <person name="Cucini C."/>
            <person name="Frati F."/>
        </authorList>
    </citation>
    <scope>NUCLEOTIDE SEQUENCE [LARGE SCALE GENOMIC DNA]</scope>
</reference>
<dbReference type="Proteomes" id="UP001642540">
    <property type="component" value="Unassembled WGS sequence"/>
</dbReference>
<evidence type="ECO:0000313" key="2">
    <source>
        <dbReference type="Proteomes" id="UP001642540"/>
    </source>
</evidence>
<gene>
    <name evidence="1" type="ORF">ODALV1_LOCUS30806</name>
</gene>
<protein>
    <submittedName>
        <fullName evidence="1">Uncharacterized protein</fullName>
    </submittedName>
</protein>
<organism evidence="1 2">
    <name type="scientific">Orchesella dallaii</name>
    <dbReference type="NCBI Taxonomy" id="48710"/>
    <lineage>
        <taxon>Eukaryota</taxon>
        <taxon>Metazoa</taxon>
        <taxon>Ecdysozoa</taxon>
        <taxon>Arthropoda</taxon>
        <taxon>Hexapoda</taxon>
        <taxon>Collembola</taxon>
        <taxon>Entomobryomorpha</taxon>
        <taxon>Entomobryoidea</taxon>
        <taxon>Orchesellidae</taxon>
        <taxon>Orchesellinae</taxon>
        <taxon>Orchesella</taxon>
    </lineage>
</organism>